<name>C3JBT8_POREA</name>
<dbReference type="InterPro" id="IPR036877">
    <property type="entry name" value="SUI1_dom_sf"/>
</dbReference>
<dbReference type="GO" id="GO:0003743">
    <property type="term" value="F:translation initiation factor activity"/>
    <property type="evidence" value="ECO:0007669"/>
    <property type="project" value="UniProtKB-KW"/>
</dbReference>
<protein>
    <submittedName>
        <fullName evidence="5">Putative translation initiation factor SUI1</fullName>
    </submittedName>
</protein>
<accession>C3JBT8</accession>
<sequence>MGGLVYSTDPNFCPNSPTNDTIETLSPEKQRLRLRYERSGRGGKEVTLVTGFVGSSDDLKALATKLKQAAGCGGSAKDGEIILQGDKRSLLIPLLQRMGYKDTK</sequence>
<dbReference type="SUPFAM" id="SSF55159">
    <property type="entry name" value="eIF1-like"/>
    <property type="match status" value="1"/>
</dbReference>
<dbReference type="InterPro" id="IPR005872">
    <property type="entry name" value="SUI1_arc_bac"/>
</dbReference>
<evidence type="ECO:0000259" key="4">
    <source>
        <dbReference type="PROSITE" id="PS50296"/>
    </source>
</evidence>
<feature type="domain" description="SUI1" evidence="4">
    <location>
        <begin position="41"/>
        <end position="99"/>
    </location>
</feature>
<dbReference type="InterPro" id="IPR001950">
    <property type="entry name" value="SUI1"/>
</dbReference>
<dbReference type="AlphaFoldDB" id="C3JBT8"/>
<dbReference type="EMBL" id="ACNN01000026">
    <property type="protein sequence ID" value="EEN82472.1"/>
    <property type="molecule type" value="Genomic_DNA"/>
</dbReference>
<proteinExistence type="predicted"/>
<evidence type="ECO:0000313" key="5">
    <source>
        <dbReference type="EMBL" id="EEN82472.1"/>
    </source>
</evidence>
<feature type="compositionally biased region" description="Polar residues" evidence="3">
    <location>
        <begin position="8"/>
        <end position="23"/>
    </location>
</feature>
<reference evidence="5 6" key="1">
    <citation type="submission" date="2009-04" db="EMBL/GenBank/DDBJ databases">
        <authorList>
            <person name="Sebastian Y."/>
            <person name="Madupu R."/>
            <person name="Durkin A.S."/>
            <person name="Torralba M."/>
            <person name="Methe B."/>
            <person name="Sutton G.G."/>
            <person name="Strausberg R.L."/>
            <person name="Nelson K.E."/>
        </authorList>
    </citation>
    <scope>NUCLEOTIDE SEQUENCE [LARGE SCALE GENOMIC DNA]</scope>
    <source>
        <strain evidence="6">ATCC 35406 / BCRC 14492 / JCM 8526 / NCTC 13058 / HG 370</strain>
    </source>
</reference>
<feature type="region of interest" description="Disordered" evidence="3">
    <location>
        <begin position="1"/>
        <end position="23"/>
    </location>
</feature>
<dbReference type="STRING" id="553175.POREN0001_1825"/>
<dbReference type="Proteomes" id="UP000004295">
    <property type="component" value="Unassembled WGS sequence"/>
</dbReference>
<organism evidence="5 6">
    <name type="scientific">Porphyromonas endodontalis (strain ATCC 35406 / DSM 24491 / JCM 8526 / CCUG 16442 / BCRC 14492 / NCTC 13058 / HG 370)</name>
    <name type="common">Bacteroides endodontalis</name>
    <dbReference type="NCBI Taxonomy" id="553175"/>
    <lineage>
        <taxon>Bacteria</taxon>
        <taxon>Pseudomonadati</taxon>
        <taxon>Bacteroidota</taxon>
        <taxon>Bacteroidia</taxon>
        <taxon>Bacteroidales</taxon>
        <taxon>Porphyromonadaceae</taxon>
        <taxon>Porphyromonas</taxon>
    </lineage>
</organism>
<evidence type="ECO:0000256" key="2">
    <source>
        <dbReference type="ARBA" id="ARBA00022917"/>
    </source>
</evidence>
<keyword evidence="2" id="KW-0648">Protein biosynthesis</keyword>
<dbReference type="CDD" id="cd11567">
    <property type="entry name" value="YciH_like"/>
    <property type="match status" value="1"/>
</dbReference>
<dbReference type="GO" id="GO:0006417">
    <property type="term" value="P:regulation of translation"/>
    <property type="evidence" value="ECO:0007669"/>
    <property type="project" value="UniProtKB-KW"/>
</dbReference>
<evidence type="ECO:0000256" key="1">
    <source>
        <dbReference type="ARBA" id="ARBA00022845"/>
    </source>
</evidence>
<evidence type="ECO:0000313" key="6">
    <source>
        <dbReference type="Proteomes" id="UP000004295"/>
    </source>
</evidence>
<dbReference type="Pfam" id="PF01253">
    <property type="entry name" value="SUI1"/>
    <property type="match status" value="1"/>
</dbReference>
<keyword evidence="1" id="KW-0810">Translation regulation</keyword>
<keyword evidence="5" id="KW-0396">Initiation factor</keyword>
<dbReference type="eggNOG" id="COG0023">
    <property type="taxonomic scope" value="Bacteria"/>
</dbReference>
<keyword evidence="6" id="KW-1185">Reference proteome</keyword>
<dbReference type="Gene3D" id="3.30.780.10">
    <property type="entry name" value="SUI1-like domain"/>
    <property type="match status" value="1"/>
</dbReference>
<comment type="caution">
    <text evidence="5">The sequence shown here is derived from an EMBL/GenBank/DDBJ whole genome shotgun (WGS) entry which is preliminary data.</text>
</comment>
<gene>
    <name evidence="5" type="ORF">POREN0001_1825</name>
</gene>
<dbReference type="PROSITE" id="PS50296">
    <property type="entry name" value="SUI1"/>
    <property type="match status" value="1"/>
</dbReference>
<evidence type="ECO:0000256" key="3">
    <source>
        <dbReference type="SAM" id="MobiDB-lite"/>
    </source>
</evidence>
<dbReference type="PIRSF" id="PIRSF037511">
    <property type="entry name" value="Transl_init_SUI1_pro"/>
    <property type="match status" value="1"/>
</dbReference>